<feature type="region of interest" description="Disordered" evidence="1">
    <location>
        <begin position="219"/>
        <end position="285"/>
    </location>
</feature>
<name>A0A166DNM3_9AGAM</name>
<organism evidence="2 3">
    <name type="scientific">Athelia psychrophila</name>
    <dbReference type="NCBI Taxonomy" id="1759441"/>
    <lineage>
        <taxon>Eukaryota</taxon>
        <taxon>Fungi</taxon>
        <taxon>Dikarya</taxon>
        <taxon>Basidiomycota</taxon>
        <taxon>Agaricomycotina</taxon>
        <taxon>Agaricomycetes</taxon>
        <taxon>Agaricomycetidae</taxon>
        <taxon>Atheliales</taxon>
        <taxon>Atheliaceae</taxon>
        <taxon>Athelia</taxon>
    </lineage>
</organism>
<dbReference type="EMBL" id="KV417611">
    <property type="protein sequence ID" value="KZP14910.1"/>
    <property type="molecule type" value="Genomic_DNA"/>
</dbReference>
<feature type="compositionally biased region" description="Pro residues" evidence="1">
    <location>
        <begin position="241"/>
        <end position="250"/>
    </location>
</feature>
<accession>A0A166DNM3</accession>
<gene>
    <name evidence="2" type="ORF">FIBSPDRAFT_959348</name>
</gene>
<reference evidence="2 3" key="1">
    <citation type="journal article" date="2016" name="Mol. Biol. Evol.">
        <title>Comparative Genomics of Early-Diverging Mushroom-Forming Fungi Provides Insights into the Origins of Lignocellulose Decay Capabilities.</title>
        <authorList>
            <person name="Nagy L.G."/>
            <person name="Riley R."/>
            <person name="Tritt A."/>
            <person name="Adam C."/>
            <person name="Daum C."/>
            <person name="Floudas D."/>
            <person name="Sun H."/>
            <person name="Yadav J.S."/>
            <person name="Pangilinan J."/>
            <person name="Larsson K.H."/>
            <person name="Matsuura K."/>
            <person name="Barry K."/>
            <person name="Labutti K."/>
            <person name="Kuo R."/>
            <person name="Ohm R.A."/>
            <person name="Bhattacharya S.S."/>
            <person name="Shirouzu T."/>
            <person name="Yoshinaga Y."/>
            <person name="Martin F.M."/>
            <person name="Grigoriev I.V."/>
            <person name="Hibbett D.S."/>
        </authorList>
    </citation>
    <scope>NUCLEOTIDE SEQUENCE [LARGE SCALE GENOMIC DNA]</scope>
    <source>
        <strain evidence="2 3">CBS 109695</strain>
    </source>
</reference>
<dbReference type="OrthoDB" id="10653989at2759"/>
<dbReference type="Proteomes" id="UP000076532">
    <property type="component" value="Unassembled WGS sequence"/>
</dbReference>
<dbReference type="AlphaFoldDB" id="A0A166DNM3"/>
<feature type="compositionally biased region" description="Low complexity" evidence="1">
    <location>
        <begin position="256"/>
        <end position="281"/>
    </location>
</feature>
<sequence length="467" mass="50834">MLDPSFEYTPRSILRSPSASLELLAAGRRASARHGAASTLDPSTEGLHAWDLNLRSEALGRESLIKETEKDLHDVAAALDRITGGFTIILHTHGAVIPPDNPLAPPKAEQMQFTAYLTRSEVEAFAPQFDAPIARIAQIFAAEVMPIHSTNYIVRCIASRVDADIATHTMRPDVSPPVLIAAPETQSAQYTFNGYHPGHLEGFLLQSAAYCVNRKPTRPKHSVATRAPSAKPSGYQSSPGVFPPAHPTPTPSRADSASPTRTLSSRAASSSPTRRAARQQAPPTPKMLERGMRAVHAKANVRQPEFPLKATVVQDWQAVVHDEQTPLKLVHATANLINVRLHDEPTALKPRGRVALPRRTSDRPLHLQGSLRSLGVSTRQSASSTSSFDWEQDGESVLPEHIIAAAEREGLEPQRRGPLTPILLELVATRVTTSWLACLQDAPLHLSLDKAQSIYIALMQDCSPRGY</sequence>
<proteinExistence type="predicted"/>
<keyword evidence="3" id="KW-1185">Reference proteome</keyword>
<evidence type="ECO:0000256" key="1">
    <source>
        <dbReference type="SAM" id="MobiDB-lite"/>
    </source>
</evidence>
<protein>
    <submittedName>
        <fullName evidence="2">Uncharacterized protein</fullName>
    </submittedName>
</protein>
<evidence type="ECO:0000313" key="3">
    <source>
        <dbReference type="Proteomes" id="UP000076532"/>
    </source>
</evidence>
<evidence type="ECO:0000313" key="2">
    <source>
        <dbReference type="EMBL" id="KZP14910.1"/>
    </source>
</evidence>